<dbReference type="Proteomes" id="UP000516072">
    <property type="component" value="Chromosome"/>
</dbReference>
<dbReference type="EMBL" id="LR778175">
    <property type="protein sequence ID" value="CAB1275973.1"/>
    <property type="molecule type" value="Genomic_DNA"/>
</dbReference>
<gene>
    <name evidence="2" type="ORF">NSCAC_0935</name>
</gene>
<name>A0A7G1QAF3_9GAMM</name>
<organism evidence="2 3">
    <name type="scientific">Candidatus Nitrosacidococcus tergens</name>
    <dbReference type="NCBI Taxonomy" id="553981"/>
    <lineage>
        <taxon>Bacteria</taxon>
        <taxon>Pseudomonadati</taxon>
        <taxon>Pseudomonadota</taxon>
        <taxon>Gammaproteobacteria</taxon>
        <taxon>Chromatiales</taxon>
        <taxon>Chromatiaceae</taxon>
        <taxon>Candidatus Nitrosacidococcus</taxon>
    </lineage>
</organism>
<keyword evidence="3" id="KW-1185">Reference proteome</keyword>
<keyword evidence="1" id="KW-0812">Transmembrane</keyword>
<dbReference type="KEGG" id="ntg:NSCAC_0935"/>
<proteinExistence type="predicted"/>
<evidence type="ECO:0000313" key="3">
    <source>
        <dbReference type="Proteomes" id="UP000516072"/>
    </source>
</evidence>
<evidence type="ECO:0000256" key="1">
    <source>
        <dbReference type="SAM" id="Phobius"/>
    </source>
</evidence>
<keyword evidence="1" id="KW-0472">Membrane</keyword>
<dbReference type="RefSeq" id="WP_197743683.1">
    <property type="nucleotide sequence ID" value="NZ_LR778175.1"/>
</dbReference>
<accession>A0A7G1QAF3</accession>
<feature type="transmembrane region" description="Helical" evidence="1">
    <location>
        <begin position="21"/>
        <end position="44"/>
    </location>
</feature>
<evidence type="ECO:0000313" key="2">
    <source>
        <dbReference type="EMBL" id="CAB1275973.1"/>
    </source>
</evidence>
<keyword evidence="1" id="KW-1133">Transmembrane helix</keyword>
<feature type="transmembrane region" description="Helical" evidence="1">
    <location>
        <begin position="141"/>
        <end position="165"/>
    </location>
</feature>
<reference evidence="2 3" key="1">
    <citation type="submission" date="2020-03" db="EMBL/GenBank/DDBJ databases">
        <authorList>
            <person name="Picone N."/>
        </authorList>
    </citation>
    <scope>NUCLEOTIDE SEQUENCE [LARGE SCALE GENOMIC DNA]</scope>
    <source>
        <strain evidence="2">NSCAC1</strain>
    </source>
</reference>
<protein>
    <submittedName>
        <fullName evidence="2">Uncharacterized protein</fullName>
    </submittedName>
</protein>
<sequence>MSNDSKKEISSAHLDGIRKAWLVIIPSIIAIIGTAIFTGSWLALIHTREKSPVNTVKERMHLADRVLYEEIQKDTRKVYLQLLEAKIGSDTDQVDKLSGVLDNLDAQRDELIAKYLPSYAAKKSSKKEEILETMVGMPYPVIFTMGLSIAILLFILVHYSSLIIINRKYPPPSEDEHVEEI</sequence>
<dbReference type="AlphaFoldDB" id="A0A7G1QAF3"/>